<evidence type="ECO:0000313" key="4">
    <source>
        <dbReference type="Proteomes" id="UP001138500"/>
    </source>
</evidence>
<reference evidence="3 4" key="2">
    <citation type="journal article" date="2021" name="Curr. Genet.">
        <title>Genetic response to nitrogen starvation in the aggressive Eucalyptus foliar pathogen Teratosphaeria destructans.</title>
        <authorList>
            <person name="Havenga M."/>
            <person name="Wingfield B.D."/>
            <person name="Wingfield M.J."/>
            <person name="Dreyer L.L."/>
            <person name="Roets F."/>
            <person name="Aylward J."/>
        </authorList>
    </citation>
    <scope>NUCLEOTIDE SEQUENCE [LARGE SCALE GENOMIC DNA]</scope>
    <source>
        <strain evidence="3">CMW44962</strain>
    </source>
</reference>
<feature type="region of interest" description="Disordered" evidence="1">
    <location>
        <begin position="55"/>
        <end position="78"/>
    </location>
</feature>
<keyword evidence="2" id="KW-0812">Transmembrane</keyword>
<feature type="compositionally biased region" description="Acidic residues" evidence="1">
    <location>
        <begin position="60"/>
        <end position="72"/>
    </location>
</feature>
<accession>A0A9W7SWK0</accession>
<evidence type="ECO:0000256" key="1">
    <source>
        <dbReference type="SAM" id="MobiDB-lite"/>
    </source>
</evidence>
<keyword evidence="4" id="KW-1185">Reference proteome</keyword>
<proteinExistence type="predicted"/>
<gene>
    <name evidence="3" type="ORF">Tdes44962_MAKER01856</name>
</gene>
<keyword evidence="2" id="KW-0472">Membrane</keyword>
<name>A0A9W7SWK0_9PEZI</name>
<dbReference type="Proteomes" id="UP001138500">
    <property type="component" value="Unassembled WGS sequence"/>
</dbReference>
<reference evidence="3 4" key="1">
    <citation type="journal article" date="2018" name="IMA Fungus">
        <title>IMA Genome-F 10: Nine draft genome sequences of Claviceps purpurea s.lat., including C. arundinis, C. humidiphila, and C. cf. spartinae, pseudomolecules for the pitch canker pathogen Fusarium circinatum, draft genome of Davidsoniella eucalypti, Grosmannia galeiformis, Quambalaria eucalypti, and Teratosphaeria destructans.</title>
        <authorList>
            <person name="Wingfield B.D."/>
            <person name="Liu M."/>
            <person name="Nguyen H.D."/>
            <person name="Lane F.A."/>
            <person name="Morgan S.W."/>
            <person name="De Vos L."/>
            <person name="Wilken P.M."/>
            <person name="Duong T.A."/>
            <person name="Aylward J."/>
            <person name="Coetzee M.P."/>
            <person name="Dadej K."/>
            <person name="De Beer Z.W."/>
            <person name="Findlay W."/>
            <person name="Havenga M."/>
            <person name="Kolarik M."/>
            <person name="Menzies J.G."/>
            <person name="Naidoo K."/>
            <person name="Pochopski O."/>
            <person name="Shoukouhi P."/>
            <person name="Santana Q.C."/>
            <person name="Seifert K.A."/>
            <person name="Soal N."/>
            <person name="Steenkamp E.T."/>
            <person name="Tatham C.T."/>
            <person name="van der Nest M.A."/>
            <person name="Wingfield M.J."/>
        </authorList>
    </citation>
    <scope>NUCLEOTIDE SEQUENCE [LARGE SCALE GENOMIC DNA]</scope>
    <source>
        <strain evidence="3">CMW44962</strain>
    </source>
</reference>
<dbReference type="EMBL" id="RIBY02000779">
    <property type="protein sequence ID" value="KAH9837500.1"/>
    <property type="molecule type" value="Genomic_DNA"/>
</dbReference>
<sequence>MDTQPTSLNYRHAQQQDLIAQIQAALEPRFEELLKAMLQEERGWRAGRETACANAGGDAAAEEEEEEDDNDDSDYHDGCDDAEYYLEEYEYYRDRASEDDAVVLAYRPRDYGQIFFDCVVKCLEVIRAMAKGVLVVMAVIVLTVMFLNCCEWLVSEWEGGRWG</sequence>
<organism evidence="3 4">
    <name type="scientific">Teratosphaeria destructans</name>
    <dbReference type="NCBI Taxonomy" id="418781"/>
    <lineage>
        <taxon>Eukaryota</taxon>
        <taxon>Fungi</taxon>
        <taxon>Dikarya</taxon>
        <taxon>Ascomycota</taxon>
        <taxon>Pezizomycotina</taxon>
        <taxon>Dothideomycetes</taxon>
        <taxon>Dothideomycetidae</taxon>
        <taxon>Mycosphaerellales</taxon>
        <taxon>Teratosphaeriaceae</taxon>
        <taxon>Teratosphaeria</taxon>
    </lineage>
</organism>
<feature type="transmembrane region" description="Helical" evidence="2">
    <location>
        <begin position="133"/>
        <end position="154"/>
    </location>
</feature>
<keyword evidence="2" id="KW-1133">Transmembrane helix</keyword>
<evidence type="ECO:0000256" key="2">
    <source>
        <dbReference type="SAM" id="Phobius"/>
    </source>
</evidence>
<dbReference type="AlphaFoldDB" id="A0A9W7SWK0"/>
<comment type="caution">
    <text evidence="3">The sequence shown here is derived from an EMBL/GenBank/DDBJ whole genome shotgun (WGS) entry which is preliminary data.</text>
</comment>
<protein>
    <submittedName>
        <fullName evidence="3">Uncharacterized protein</fullName>
    </submittedName>
</protein>
<evidence type="ECO:0000313" key="3">
    <source>
        <dbReference type="EMBL" id="KAH9837500.1"/>
    </source>
</evidence>
<dbReference type="OrthoDB" id="10616456at2759"/>